<dbReference type="AlphaFoldDB" id="A0ABD4PLN8"/>
<name>A0ABD4PLN8_CLOPF</name>
<proteinExistence type="predicted"/>
<accession>A0ABD4PLN8</accession>
<gene>
    <name evidence="1" type="ORF">JJB78_02135</name>
</gene>
<evidence type="ECO:0000313" key="1">
    <source>
        <dbReference type="EMBL" id="MBO3415321.1"/>
    </source>
</evidence>
<protein>
    <submittedName>
        <fullName evidence="1">Uncharacterized protein</fullName>
    </submittedName>
</protein>
<dbReference type="RefSeq" id="WP_057231160.1">
    <property type="nucleotide sequence ID" value="NZ_CATNYE010000002.1"/>
</dbReference>
<dbReference type="EMBL" id="JAENRE010000001">
    <property type="protein sequence ID" value="MBO3415321.1"/>
    <property type="molecule type" value="Genomic_DNA"/>
</dbReference>
<evidence type="ECO:0000313" key="2">
    <source>
        <dbReference type="Proteomes" id="UP000668358"/>
    </source>
</evidence>
<dbReference type="Proteomes" id="UP000668358">
    <property type="component" value="Unassembled WGS sequence"/>
</dbReference>
<organism evidence="1 2">
    <name type="scientific">Clostridium perfringens</name>
    <dbReference type="NCBI Taxonomy" id="1502"/>
    <lineage>
        <taxon>Bacteria</taxon>
        <taxon>Bacillati</taxon>
        <taxon>Bacillota</taxon>
        <taxon>Clostridia</taxon>
        <taxon>Eubacteriales</taxon>
        <taxon>Clostridiaceae</taxon>
        <taxon>Clostridium</taxon>
    </lineage>
</organism>
<comment type="caution">
    <text evidence="1">The sequence shown here is derived from an EMBL/GenBank/DDBJ whole genome shotgun (WGS) entry which is preliminary data.</text>
</comment>
<sequence length="69" mass="8222">MNFYKVNLDSKVYKVYSPKIKWKLTGEIDEEALELFPEIRTYIVIENKIEKTQLIIDTKYYEEILVSSG</sequence>
<reference evidence="1 2" key="1">
    <citation type="submission" date="2020-12" db="EMBL/GenBank/DDBJ databases">
        <title>Comparative genomics of Clostridium perfringens reveals patterns of host-associated phylogenetic clades and virulence factors.</title>
        <authorList>
            <person name="Smith A.H."/>
            <person name="Geier R."/>
        </authorList>
    </citation>
    <scope>NUCLEOTIDE SEQUENCE [LARGE SCALE GENOMIC DNA]</scope>
    <source>
        <strain evidence="1 2">CHD15829P</strain>
    </source>
</reference>